<evidence type="ECO:0000313" key="2">
    <source>
        <dbReference type="EMBL" id="MBC5676744.1"/>
    </source>
</evidence>
<organism evidence="2 3">
    <name type="scientific">Anaerostipes hominis</name>
    <name type="common">ex Liu et al. 2021</name>
    <dbReference type="NCBI Taxonomy" id="2763018"/>
    <lineage>
        <taxon>Bacteria</taxon>
        <taxon>Bacillati</taxon>
        <taxon>Bacillota</taxon>
        <taxon>Clostridia</taxon>
        <taxon>Lachnospirales</taxon>
        <taxon>Lachnospiraceae</taxon>
        <taxon>Anaerostipes</taxon>
    </lineage>
</organism>
<keyword evidence="3" id="KW-1185">Reference proteome</keyword>
<dbReference type="PROSITE" id="PS51257">
    <property type="entry name" value="PROKAR_LIPOPROTEIN"/>
    <property type="match status" value="1"/>
</dbReference>
<evidence type="ECO:0008006" key="4">
    <source>
        <dbReference type="Google" id="ProtNLM"/>
    </source>
</evidence>
<dbReference type="EMBL" id="JACOOS010000003">
    <property type="protein sequence ID" value="MBC5676744.1"/>
    <property type="molecule type" value="Genomic_DNA"/>
</dbReference>
<name>A0ABR7FNH6_9FIRM</name>
<keyword evidence="1" id="KW-0732">Signal</keyword>
<proteinExistence type="predicted"/>
<feature type="chain" id="PRO_5046934175" description="Lipoprotein" evidence="1">
    <location>
        <begin position="24"/>
        <end position="248"/>
    </location>
</feature>
<dbReference type="Proteomes" id="UP000635828">
    <property type="component" value="Unassembled WGS sequence"/>
</dbReference>
<protein>
    <recommendedName>
        <fullName evidence="4">Lipoprotein</fullName>
    </recommendedName>
</protein>
<evidence type="ECO:0000256" key="1">
    <source>
        <dbReference type="SAM" id="SignalP"/>
    </source>
</evidence>
<feature type="signal peptide" evidence="1">
    <location>
        <begin position="1"/>
        <end position="23"/>
    </location>
</feature>
<dbReference type="RefSeq" id="WP_095142887.1">
    <property type="nucleotide sequence ID" value="NZ_JACOOS010000003.1"/>
</dbReference>
<gene>
    <name evidence="2" type="ORF">H8S22_03710</name>
</gene>
<reference evidence="2 3" key="1">
    <citation type="submission" date="2020-08" db="EMBL/GenBank/DDBJ databases">
        <title>Genome public.</title>
        <authorList>
            <person name="Liu C."/>
            <person name="Sun Q."/>
        </authorList>
    </citation>
    <scope>NUCLEOTIDE SEQUENCE [LARGE SCALE GENOMIC DNA]</scope>
    <source>
        <strain evidence="2 3">NSJ-7</strain>
    </source>
</reference>
<accession>A0ABR7FNH6</accession>
<evidence type="ECO:0000313" key="3">
    <source>
        <dbReference type="Proteomes" id="UP000635828"/>
    </source>
</evidence>
<sequence>MRKKILQLLISVFIIVFGTACQATGIKEQKKYPETKKVKTEDMKTLTKQQFYKVNKKKSAPGDGWELIYYNKDKILISNVTSLVILRKADSRFQIDKILDLKKYDLNHSQSEETTELLPSNNGEQILLYNSYNSDSKLLAEENDSLISWVANFTTVTMKEYRGNDLEKIADLEQGSFFNCLYTCKMIQNPRKIKGVDEKNKEIKVFTTAYDDTQILVSTDINENNMLSLKISSYNTSTKRIINLFRFT</sequence>
<comment type="caution">
    <text evidence="2">The sequence shown here is derived from an EMBL/GenBank/DDBJ whole genome shotgun (WGS) entry which is preliminary data.</text>
</comment>